<proteinExistence type="predicted"/>
<organism evidence="1">
    <name type="scientific">Rhizophora mucronata</name>
    <name type="common">Asiatic mangrove</name>
    <dbReference type="NCBI Taxonomy" id="61149"/>
    <lineage>
        <taxon>Eukaryota</taxon>
        <taxon>Viridiplantae</taxon>
        <taxon>Streptophyta</taxon>
        <taxon>Embryophyta</taxon>
        <taxon>Tracheophyta</taxon>
        <taxon>Spermatophyta</taxon>
        <taxon>Magnoliopsida</taxon>
        <taxon>eudicotyledons</taxon>
        <taxon>Gunneridae</taxon>
        <taxon>Pentapetalae</taxon>
        <taxon>rosids</taxon>
        <taxon>fabids</taxon>
        <taxon>Malpighiales</taxon>
        <taxon>Rhizophoraceae</taxon>
        <taxon>Rhizophora</taxon>
    </lineage>
</organism>
<dbReference type="AlphaFoldDB" id="A0A2P2PXD5"/>
<accession>A0A2P2PXD5</accession>
<dbReference type="EMBL" id="GGEC01078923">
    <property type="protein sequence ID" value="MBX59407.1"/>
    <property type="molecule type" value="Transcribed_RNA"/>
</dbReference>
<evidence type="ECO:0000313" key="1">
    <source>
        <dbReference type="EMBL" id="MBX59407.1"/>
    </source>
</evidence>
<name>A0A2P2PXD5_RHIMU</name>
<protein>
    <submittedName>
        <fullName evidence="1">Uncharacterized protein</fullName>
    </submittedName>
</protein>
<sequence>MLNRDRALSHSIFHINPLILLSSKSIISNTNFSFPRSKNLVREEPINVIPHLEKKAPEIICKEDFSFQNIFEVMLHLWTT</sequence>
<reference evidence="1" key="1">
    <citation type="submission" date="2018-02" db="EMBL/GenBank/DDBJ databases">
        <title>Rhizophora mucronata_Transcriptome.</title>
        <authorList>
            <person name="Meera S.P."/>
            <person name="Sreeshan A."/>
            <person name="Augustine A."/>
        </authorList>
    </citation>
    <scope>NUCLEOTIDE SEQUENCE</scope>
    <source>
        <tissue evidence="1">Leaf</tissue>
    </source>
</reference>